<dbReference type="EMBL" id="MU001701">
    <property type="protein sequence ID" value="KAF2452931.1"/>
    <property type="molecule type" value="Genomic_DNA"/>
</dbReference>
<dbReference type="InterPro" id="IPR016181">
    <property type="entry name" value="Acyl_CoA_acyltransferase"/>
</dbReference>
<evidence type="ECO:0000313" key="1">
    <source>
        <dbReference type="EMBL" id="KAF2452931.1"/>
    </source>
</evidence>
<name>A0A6A6NMJ6_9PEZI</name>
<dbReference type="Gene3D" id="3.40.630.30">
    <property type="match status" value="1"/>
</dbReference>
<accession>A0A6A6NMJ6</accession>
<organism evidence="1 2">
    <name type="scientific">Lineolata rhizophorae</name>
    <dbReference type="NCBI Taxonomy" id="578093"/>
    <lineage>
        <taxon>Eukaryota</taxon>
        <taxon>Fungi</taxon>
        <taxon>Dikarya</taxon>
        <taxon>Ascomycota</taxon>
        <taxon>Pezizomycotina</taxon>
        <taxon>Dothideomycetes</taxon>
        <taxon>Dothideomycetes incertae sedis</taxon>
        <taxon>Lineolatales</taxon>
        <taxon>Lineolataceae</taxon>
        <taxon>Lineolata</taxon>
    </lineage>
</organism>
<gene>
    <name evidence="1" type="ORF">BDY21DRAFT_147503</name>
</gene>
<reference evidence="1" key="1">
    <citation type="journal article" date="2020" name="Stud. Mycol.">
        <title>101 Dothideomycetes genomes: a test case for predicting lifestyles and emergence of pathogens.</title>
        <authorList>
            <person name="Haridas S."/>
            <person name="Albert R."/>
            <person name="Binder M."/>
            <person name="Bloem J."/>
            <person name="Labutti K."/>
            <person name="Salamov A."/>
            <person name="Andreopoulos B."/>
            <person name="Baker S."/>
            <person name="Barry K."/>
            <person name="Bills G."/>
            <person name="Bluhm B."/>
            <person name="Cannon C."/>
            <person name="Castanera R."/>
            <person name="Culley D."/>
            <person name="Daum C."/>
            <person name="Ezra D."/>
            <person name="Gonzalez J."/>
            <person name="Henrissat B."/>
            <person name="Kuo A."/>
            <person name="Liang C."/>
            <person name="Lipzen A."/>
            <person name="Lutzoni F."/>
            <person name="Magnuson J."/>
            <person name="Mondo S."/>
            <person name="Nolan M."/>
            <person name="Ohm R."/>
            <person name="Pangilinan J."/>
            <person name="Park H.-J."/>
            <person name="Ramirez L."/>
            <person name="Alfaro M."/>
            <person name="Sun H."/>
            <person name="Tritt A."/>
            <person name="Yoshinaga Y."/>
            <person name="Zwiers L.-H."/>
            <person name="Turgeon B."/>
            <person name="Goodwin S."/>
            <person name="Spatafora J."/>
            <person name="Crous P."/>
            <person name="Grigoriev I."/>
        </authorList>
    </citation>
    <scope>NUCLEOTIDE SEQUENCE</scope>
    <source>
        <strain evidence="1">ATCC 16933</strain>
    </source>
</reference>
<dbReference type="AlphaFoldDB" id="A0A6A6NMJ6"/>
<proteinExistence type="predicted"/>
<dbReference type="OrthoDB" id="4738875at2759"/>
<dbReference type="Proteomes" id="UP000799766">
    <property type="component" value="Unassembled WGS sequence"/>
</dbReference>
<evidence type="ECO:0008006" key="3">
    <source>
        <dbReference type="Google" id="ProtNLM"/>
    </source>
</evidence>
<evidence type="ECO:0000313" key="2">
    <source>
        <dbReference type="Proteomes" id="UP000799766"/>
    </source>
</evidence>
<dbReference type="SUPFAM" id="SSF55729">
    <property type="entry name" value="Acyl-CoA N-acyltransferases (Nat)"/>
    <property type="match status" value="1"/>
</dbReference>
<sequence length="89" mass="9996">MYFGELGDRQVHLLVLTIHRDCQRHSAGAKLRQWGMDISKDLKVPATPFSSPGGQKLYAYMGFEYLGSVTVQTEGENEKLLISAMIHRA</sequence>
<keyword evidence="2" id="KW-1185">Reference proteome</keyword>
<protein>
    <recommendedName>
        <fullName evidence="3">N-acetyltransferase domain-containing protein</fullName>
    </recommendedName>
</protein>